<dbReference type="Pfam" id="PF09813">
    <property type="entry name" value="Coa3_cc"/>
    <property type="match status" value="1"/>
</dbReference>
<gene>
    <name evidence="3" type="ORF">ONB1V03_LOCUS3041</name>
</gene>
<dbReference type="Proteomes" id="UP000728032">
    <property type="component" value="Unassembled WGS sequence"/>
</dbReference>
<feature type="domain" description="Cytochrome c oxidase assembly factor 3 mitochondrial coiled-coil" evidence="2">
    <location>
        <begin position="25"/>
        <end position="72"/>
    </location>
</feature>
<evidence type="ECO:0000313" key="4">
    <source>
        <dbReference type="Proteomes" id="UP000728032"/>
    </source>
</evidence>
<sequence length="80" mass="9276">MSGKEDPKTNDVYSGFMRRAEQMNRDRVTKMVKTNRLNKTLGLMLTTFVGSVYLYSMFAVKQEKFLDEIIDIDDSKQVNS</sequence>
<keyword evidence="4" id="KW-1185">Reference proteome</keyword>
<dbReference type="InterPro" id="IPR018628">
    <property type="entry name" value="Coa3_CC"/>
</dbReference>
<feature type="transmembrane region" description="Helical" evidence="1">
    <location>
        <begin position="40"/>
        <end position="58"/>
    </location>
</feature>
<reference evidence="3" key="1">
    <citation type="submission" date="2020-11" db="EMBL/GenBank/DDBJ databases">
        <authorList>
            <person name="Tran Van P."/>
        </authorList>
    </citation>
    <scope>NUCLEOTIDE SEQUENCE</scope>
</reference>
<dbReference type="EMBL" id="OC915641">
    <property type="protein sequence ID" value="CAD7641323.1"/>
    <property type="molecule type" value="Genomic_DNA"/>
</dbReference>
<evidence type="ECO:0000259" key="2">
    <source>
        <dbReference type="Pfam" id="PF09813"/>
    </source>
</evidence>
<keyword evidence="1" id="KW-1133">Transmembrane helix</keyword>
<accession>A0A7R9QD24</accession>
<protein>
    <recommendedName>
        <fullName evidence="2">Cytochrome c oxidase assembly factor 3 mitochondrial coiled-coil domain-containing protein</fullName>
    </recommendedName>
</protein>
<dbReference type="AlphaFoldDB" id="A0A7R9QD24"/>
<proteinExistence type="predicted"/>
<evidence type="ECO:0000256" key="1">
    <source>
        <dbReference type="SAM" id="Phobius"/>
    </source>
</evidence>
<keyword evidence="1" id="KW-0472">Membrane</keyword>
<keyword evidence="1" id="KW-0812">Transmembrane</keyword>
<organism evidence="3">
    <name type="scientific">Oppiella nova</name>
    <dbReference type="NCBI Taxonomy" id="334625"/>
    <lineage>
        <taxon>Eukaryota</taxon>
        <taxon>Metazoa</taxon>
        <taxon>Ecdysozoa</taxon>
        <taxon>Arthropoda</taxon>
        <taxon>Chelicerata</taxon>
        <taxon>Arachnida</taxon>
        <taxon>Acari</taxon>
        <taxon>Acariformes</taxon>
        <taxon>Sarcoptiformes</taxon>
        <taxon>Oribatida</taxon>
        <taxon>Brachypylina</taxon>
        <taxon>Oppioidea</taxon>
        <taxon>Oppiidae</taxon>
        <taxon>Oppiella</taxon>
    </lineage>
</organism>
<name>A0A7R9QD24_9ACAR</name>
<dbReference type="OrthoDB" id="10018333at2759"/>
<dbReference type="EMBL" id="CAJPVJ010000816">
    <property type="protein sequence ID" value="CAG2163466.1"/>
    <property type="molecule type" value="Genomic_DNA"/>
</dbReference>
<evidence type="ECO:0000313" key="3">
    <source>
        <dbReference type="EMBL" id="CAD7641323.1"/>
    </source>
</evidence>